<evidence type="ECO:0008006" key="4">
    <source>
        <dbReference type="Google" id="ProtNLM"/>
    </source>
</evidence>
<accession>A0A1G1ZAB4</accession>
<dbReference type="Proteomes" id="UP000176544">
    <property type="component" value="Unassembled WGS sequence"/>
</dbReference>
<evidence type="ECO:0000256" key="1">
    <source>
        <dbReference type="SAM" id="Phobius"/>
    </source>
</evidence>
<protein>
    <recommendedName>
        <fullName evidence="4">YggT family protein</fullName>
    </recommendedName>
</protein>
<dbReference type="STRING" id="1797692.A3I33_00460"/>
<keyword evidence="1" id="KW-1133">Transmembrane helix</keyword>
<dbReference type="InterPro" id="IPR003425">
    <property type="entry name" value="CCB3/YggT"/>
</dbReference>
<organism evidence="2 3">
    <name type="scientific">Candidatus Colwellbacteria bacterium RIFCSPLOWO2_02_FULL_45_11</name>
    <dbReference type="NCBI Taxonomy" id="1797692"/>
    <lineage>
        <taxon>Bacteria</taxon>
        <taxon>Candidatus Colwelliibacteriota</taxon>
    </lineage>
</organism>
<comment type="caution">
    <text evidence="2">The sequence shown here is derived from an EMBL/GenBank/DDBJ whole genome shotgun (WGS) entry which is preliminary data.</text>
</comment>
<feature type="transmembrane region" description="Helical" evidence="1">
    <location>
        <begin position="12"/>
        <end position="35"/>
    </location>
</feature>
<reference evidence="2 3" key="1">
    <citation type="journal article" date="2016" name="Nat. Commun.">
        <title>Thousands of microbial genomes shed light on interconnected biogeochemical processes in an aquifer system.</title>
        <authorList>
            <person name="Anantharaman K."/>
            <person name="Brown C.T."/>
            <person name="Hug L.A."/>
            <person name="Sharon I."/>
            <person name="Castelle C.J."/>
            <person name="Probst A.J."/>
            <person name="Thomas B.C."/>
            <person name="Singh A."/>
            <person name="Wilkins M.J."/>
            <person name="Karaoz U."/>
            <person name="Brodie E.L."/>
            <person name="Williams K.H."/>
            <person name="Hubbard S.S."/>
            <person name="Banfield J.F."/>
        </authorList>
    </citation>
    <scope>NUCLEOTIDE SEQUENCE [LARGE SCALE GENOMIC DNA]</scope>
</reference>
<sequence length="117" mass="13326">MQSASSRYKLTLSITSIVRTVVSFAELVLMVRIILDFLKASSDALFVQWINRATDPMLWPFVGTFSPYELKGGYVIQLHEVLAFLVYAFVGYLLVQGITMLGAHRSIFRKGKLEDYR</sequence>
<dbReference type="EMBL" id="MHJA01000006">
    <property type="protein sequence ID" value="OGY61578.1"/>
    <property type="molecule type" value="Genomic_DNA"/>
</dbReference>
<proteinExistence type="predicted"/>
<keyword evidence="1" id="KW-0472">Membrane</keyword>
<evidence type="ECO:0000313" key="2">
    <source>
        <dbReference type="EMBL" id="OGY61578.1"/>
    </source>
</evidence>
<gene>
    <name evidence="2" type="ORF">A3I33_00460</name>
</gene>
<feature type="transmembrane region" description="Helical" evidence="1">
    <location>
        <begin position="81"/>
        <end position="103"/>
    </location>
</feature>
<dbReference type="GO" id="GO:0016020">
    <property type="term" value="C:membrane"/>
    <property type="evidence" value="ECO:0007669"/>
    <property type="project" value="InterPro"/>
</dbReference>
<dbReference type="AlphaFoldDB" id="A0A1G1ZAB4"/>
<dbReference type="Pfam" id="PF02325">
    <property type="entry name" value="CCB3_YggT"/>
    <property type="match status" value="1"/>
</dbReference>
<name>A0A1G1ZAB4_9BACT</name>
<evidence type="ECO:0000313" key="3">
    <source>
        <dbReference type="Proteomes" id="UP000176544"/>
    </source>
</evidence>
<keyword evidence="1" id="KW-0812">Transmembrane</keyword>